<reference evidence="4 5" key="1">
    <citation type="journal article" date="2010" name="BMC Genomics">
        <title>Metabolic flexibility revealed in the genome of the cyst-forming alpha-1 proteobacterium Rhodospirillum centenum.</title>
        <authorList>
            <person name="Lu Y.K."/>
            <person name="Marden J."/>
            <person name="Han M."/>
            <person name="Swingley W.D."/>
            <person name="Mastrian S.D."/>
            <person name="Chowdhury S.R."/>
            <person name="Hao J."/>
            <person name="Helmy T."/>
            <person name="Kim S."/>
            <person name="Kurdoglu A.A."/>
            <person name="Matthies H.J."/>
            <person name="Rollo D."/>
            <person name="Stothard P."/>
            <person name="Blankenship R.E."/>
            <person name="Bauer C.E."/>
            <person name="Touchman J.W."/>
        </authorList>
    </citation>
    <scope>NUCLEOTIDE SEQUENCE [LARGE SCALE GENOMIC DNA]</scope>
    <source>
        <strain evidence="5">ATCC 51521 / SW</strain>
    </source>
</reference>
<sequence>MPRRAPLSALARPLLLVLLLGGCAGTADPGGHAPPQRQLPDLYDRPTQVRDPLYVPDPLEGTNRRLYRFNARLDEYVLIPVVDAYVAVTPGFVRKRVSSFFLNLGEINTFLNSVLQLRAGKAGPTLVRFAVNSTLGLLGLFDVASELGIRRESEDFGQTLGYWGVGPGAYLVLPALGPSNVRDAVGQVLDWASFSYIMPDRIDGHTGYKVARYGLGPVDTRYRVPFRYHSTGSPFEYELVRYGLTEARAVEVQR</sequence>
<keyword evidence="2 3" id="KW-0732">Signal</keyword>
<dbReference type="PROSITE" id="PS51257">
    <property type="entry name" value="PROKAR_LIPOPROTEIN"/>
    <property type="match status" value="1"/>
</dbReference>
<evidence type="ECO:0000256" key="2">
    <source>
        <dbReference type="ARBA" id="ARBA00022729"/>
    </source>
</evidence>
<evidence type="ECO:0000256" key="1">
    <source>
        <dbReference type="ARBA" id="ARBA00010634"/>
    </source>
</evidence>
<evidence type="ECO:0000256" key="3">
    <source>
        <dbReference type="SAM" id="SignalP"/>
    </source>
</evidence>
<evidence type="ECO:0000313" key="4">
    <source>
        <dbReference type="EMBL" id="ACJ01259.1"/>
    </source>
</evidence>
<dbReference type="PRINTS" id="PR01805">
    <property type="entry name" value="VACJLIPOPROT"/>
</dbReference>
<dbReference type="RefSeq" id="WP_012569032.1">
    <property type="nucleotide sequence ID" value="NC_011420.2"/>
</dbReference>
<proteinExistence type="inferred from homology"/>
<gene>
    <name evidence="4" type="ordered locus">RC1_3917</name>
</gene>
<dbReference type="GO" id="GO:0120010">
    <property type="term" value="P:intermembrane phospholipid transfer"/>
    <property type="evidence" value="ECO:0007669"/>
    <property type="project" value="TreeGrafter"/>
</dbReference>
<feature type="chain" id="PRO_5002846814" evidence="3">
    <location>
        <begin position="27"/>
        <end position="254"/>
    </location>
</feature>
<dbReference type="InterPro" id="IPR007428">
    <property type="entry name" value="MlaA"/>
</dbReference>
<dbReference type="STRING" id="414684.RC1_3917"/>
<dbReference type="KEGG" id="rce:RC1_3917"/>
<dbReference type="PANTHER" id="PTHR30035">
    <property type="entry name" value="LIPOPROTEIN VACJ-RELATED"/>
    <property type="match status" value="1"/>
</dbReference>
<dbReference type="AlphaFoldDB" id="B6IY85"/>
<protein>
    <submittedName>
        <fullName evidence="4">VacJ like lipoprotein, putative</fullName>
    </submittedName>
</protein>
<dbReference type="HOGENOM" id="CLU_059326_2_2_5"/>
<keyword evidence="4" id="KW-0449">Lipoprotein</keyword>
<evidence type="ECO:0000313" key="5">
    <source>
        <dbReference type="Proteomes" id="UP000001591"/>
    </source>
</evidence>
<keyword evidence="5" id="KW-1185">Reference proteome</keyword>
<dbReference type="eggNOG" id="COG2853">
    <property type="taxonomic scope" value="Bacteria"/>
</dbReference>
<dbReference type="Pfam" id="PF04333">
    <property type="entry name" value="MlaA"/>
    <property type="match status" value="1"/>
</dbReference>
<dbReference type="GO" id="GO:0016020">
    <property type="term" value="C:membrane"/>
    <property type="evidence" value="ECO:0007669"/>
    <property type="project" value="InterPro"/>
</dbReference>
<accession>B6IY85</accession>
<name>B6IY85_RHOCS</name>
<dbReference type="Proteomes" id="UP000001591">
    <property type="component" value="Chromosome"/>
</dbReference>
<feature type="signal peptide" evidence="3">
    <location>
        <begin position="1"/>
        <end position="26"/>
    </location>
</feature>
<dbReference type="EMBL" id="CP000613">
    <property type="protein sequence ID" value="ACJ01259.1"/>
    <property type="molecule type" value="Genomic_DNA"/>
</dbReference>
<organism evidence="4 5">
    <name type="scientific">Rhodospirillum centenum (strain ATCC 51521 / SW)</name>
    <dbReference type="NCBI Taxonomy" id="414684"/>
    <lineage>
        <taxon>Bacteria</taxon>
        <taxon>Pseudomonadati</taxon>
        <taxon>Pseudomonadota</taxon>
        <taxon>Alphaproteobacteria</taxon>
        <taxon>Rhodospirillales</taxon>
        <taxon>Rhodospirillaceae</taxon>
        <taxon>Rhodospirillum</taxon>
    </lineage>
</organism>
<comment type="similarity">
    <text evidence="1">Belongs to the MlaA family.</text>
</comment>
<dbReference type="PANTHER" id="PTHR30035:SF3">
    <property type="entry name" value="INTERMEMBRANE PHOSPHOLIPID TRANSPORT SYSTEM LIPOPROTEIN MLAA"/>
    <property type="match status" value="1"/>
</dbReference>